<accession>A0A0Q0UG40</accession>
<feature type="chain" id="PRO_5006184615" evidence="7">
    <location>
        <begin position="19"/>
        <end position="195"/>
    </location>
</feature>
<evidence type="ECO:0000256" key="1">
    <source>
        <dbReference type="ARBA" id="ARBA00004651"/>
    </source>
</evidence>
<dbReference type="OrthoDB" id="3267562at2"/>
<dbReference type="AlphaFoldDB" id="A0A0Q0UG40"/>
<dbReference type="Pfam" id="PF00482">
    <property type="entry name" value="T2SSF"/>
    <property type="match status" value="1"/>
</dbReference>
<keyword evidence="2" id="KW-1003">Cell membrane</keyword>
<dbReference type="EMBL" id="LKEV01000001">
    <property type="protein sequence ID" value="KQB87232.1"/>
    <property type="molecule type" value="Genomic_DNA"/>
</dbReference>
<evidence type="ECO:0000256" key="3">
    <source>
        <dbReference type="ARBA" id="ARBA00022692"/>
    </source>
</evidence>
<feature type="transmembrane region" description="Helical" evidence="6">
    <location>
        <begin position="164"/>
        <end position="191"/>
    </location>
</feature>
<dbReference type="InterPro" id="IPR018076">
    <property type="entry name" value="T2SS_GspF_dom"/>
</dbReference>
<keyword evidence="4 6" id="KW-1133">Transmembrane helix</keyword>
<keyword evidence="7" id="KW-0732">Signal</keyword>
<evidence type="ECO:0000256" key="6">
    <source>
        <dbReference type="SAM" id="Phobius"/>
    </source>
</evidence>
<reference evidence="9 10" key="1">
    <citation type="submission" date="2015-10" db="EMBL/GenBank/DDBJ databases">
        <title>Corynebacteirum lowii and Corynebacterium oculi species nova, derived from human clinical disease and and emended description of Corynebacterium mastiditis.</title>
        <authorList>
            <person name="Bernard K."/>
            <person name="Pacheco A.L."/>
            <person name="Mcdougall C."/>
            <person name="Burtx T."/>
            <person name="Weibe D."/>
            <person name="Tyler S."/>
            <person name="Olson A.B."/>
            <person name="Cnockaert M."/>
            <person name="Eguchi H."/>
            <person name="Kuwahara T."/>
            <person name="Nakayama-Imaohji H."/>
            <person name="Boudewijins M."/>
            <person name="Van Hoecke F."/>
            <person name="Bernier A.-M."/>
            <person name="Vandamme P."/>
        </authorList>
    </citation>
    <scope>NUCLEOTIDE SEQUENCE [LARGE SCALE GENOMIC DNA]</scope>
    <source>
        <strain evidence="9 10">NML 130206</strain>
    </source>
</reference>
<protein>
    <submittedName>
        <fullName evidence="9">Bacterial type II secretion system protein F domain protein</fullName>
    </submittedName>
</protein>
<dbReference type="PATRIC" id="fig|1544413.3.peg.288"/>
<proteinExistence type="predicted"/>
<dbReference type="GO" id="GO:0005886">
    <property type="term" value="C:plasma membrane"/>
    <property type="evidence" value="ECO:0007669"/>
    <property type="project" value="UniProtKB-SubCell"/>
</dbReference>
<feature type="domain" description="Type II secretion system protein GspF" evidence="8">
    <location>
        <begin position="65"/>
        <end position="183"/>
    </location>
</feature>
<keyword evidence="3 6" id="KW-0812">Transmembrane</keyword>
<dbReference type="Proteomes" id="UP000050488">
    <property type="component" value="Unassembled WGS sequence"/>
</dbReference>
<evidence type="ECO:0000313" key="10">
    <source>
        <dbReference type="Proteomes" id="UP000050488"/>
    </source>
</evidence>
<evidence type="ECO:0000256" key="4">
    <source>
        <dbReference type="ARBA" id="ARBA00022989"/>
    </source>
</evidence>
<evidence type="ECO:0000256" key="7">
    <source>
        <dbReference type="SAM" id="SignalP"/>
    </source>
</evidence>
<feature type="signal peptide" evidence="7">
    <location>
        <begin position="1"/>
        <end position="18"/>
    </location>
</feature>
<keyword evidence="10" id="KW-1185">Reference proteome</keyword>
<evidence type="ECO:0000256" key="2">
    <source>
        <dbReference type="ARBA" id="ARBA00022475"/>
    </source>
</evidence>
<organism evidence="9 10">
    <name type="scientific">Corynebacterium lowii</name>
    <dbReference type="NCBI Taxonomy" id="1544413"/>
    <lineage>
        <taxon>Bacteria</taxon>
        <taxon>Bacillati</taxon>
        <taxon>Actinomycetota</taxon>
        <taxon>Actinomycetes</taxon>
        <taxon>Mycobacteriales</taxon>
        <taxon>Corynebacteriaceae</taxon>
        <taxon>Corynebacterium</taxon>
    </lineage>
</organism>
<evidence type="ECO:0000259" key="8">
    <source>
        <dbReference type="Pfam" id="PF00482"/>
    </source>
</evidence>
<name>A0A0Q0UG40_9CORY</name>
<evidence type="ECO:0000313" key="9">
    <source>
        <dbReference type="EMBL" id="KQB87232.1"/>
    </source>
</evidence>
<gene>
    <name evidence="9" type="ORF">Clow_00286</name>
</gene>
<comment type="caution">
    <text evidence="9">The sequence shown here is derived from an EMBL/GenBank/DDBJ whole genome shotgun (WGS) entry which is preliminary data.</text>
</comment>
<evidence type="ECO:0000256" key="5">
    <source>
        <dbReference type="ARBA" id="ARBA00023136"/>
    </source>
</evidence>
<dbReference type="STRING" id="1544413.Clow_00286"/>
<comment type="subcellular location">
    <subcellularLocation>
        <location evidence="1">Cell membrane</location>
        <topology evidence="1">Multi-pass membrane protein</topology>
    </subcellularLocation>
</comment>
<sequence length="195" mass="21011">MMVCVFLAAALLILPAGARTQRLRRERAATRPRDGPIYAAVAWVRSKLNHDKGNIAPEVAGDIELYAACIAVGLHPADSAHVVSTCSTLGQRWRMIASLLALGVSPERAWRDATEVPGMKELAHMACHSQHSGARFADAAAQIAEELRQNQENHDTAIAERSGVLIAMPLTLCFLPAFFLLGLAPVLMGLAQKIL</sequence>
<keyword evidence="5 6" id="KW-0472">Membrane</keyword>